<name>A0A6G0Z1F4_APHCR</name>
<dbReference type="InterPro" id="IPR006580">
    <property type="entry name" value="Znf_TTF"/>
</dbReference>
<dbReference type="SUPFAM" id="SSF53098">
    <property type="entry name" value="Ribonuclease H-like"/>
    <property type="match status" value="1"/>
</dbReference>
<dbReference type="PANTHER" id="PTHR45749">
    <property type="match status" value="1"/>
</dbReference>
<evidence type="ECO:0000259" key="1">
    <source>
        <dbReference type="SMART" id="SM00597"/>
    </source>
</evidence>
<dbReference type="SMART" id="SM00597">
    <property type="entry name" value="ZnF_TTF"/>
    <property type="match status" value="1"/>
</dbReference>
<dbReference type="InterPro" id="IPR012337">
    <property type="entry name" value="RNaseH-like_sf"/>
</dbReference>
<sequence>MSKRTYLSGSEKRKRLAIQKENISKLPKLTSFFTLEETNRQTEFSTSLYQGTSKFESPEIGPTYNDTTSVLSSSAPNLTTAVNTSEFKTSSLSNCDLKNTHIIENISHDPGTYCDDILTEVKRDIWILKGPEFFQNKNSDFSETFTCFSDVCGKTKTRSLTRNVFTRKLKNGECVERSWLIYSPLKKSVYCYCCRIFNHTITIGNTLSSSNGYKDWKHISNFLMEHENSSLHKHLMMKYVSRSKTIARVDNGLISQYNAEINYWKNVLKRIVAVVKFLASRGLGFRGDDELLGSQNNGNYLGCLELISEFDPFLADHIQNYGNRGKGSTSYLSANICNEFINIMGKKVLTTIISEIKAAKYYSISVDSTPDLSHVDQLTFIVRFVKDGKPIERFLQFLPIEEHKAQYIADTVLNFLENLKIPIKNCRGQSYDNAANMAGKYSGLQARIKEQCKFAIFVPCAAHSLNLVGVQAVGCVTEAVAYFQFVQKLFNFFSGSTNRWKILKECLGGKKVLKILSETRWSARADAINALHNSYNHIFEALLLIAKNTDQSAETRNEAQSIGKKMEKLETIILTKTWNDLLGAINKTSLSLQNNTITMDIATKLFASLREYISNARNNFDQYESAAKEINPNSDYKDKFQRKRIRSTRITFLEKPSETVQLDGKEKFYVETFLPIIDTLNTHLMQRSELYKEINERFSFFTQLQTIEPDHLKQKCKELADFYCEDINTNELNSECSHLREYLKTFKNESMDLSILAIHSLIKADKLAETFPNVEVATRIFLCLMITNCSGERSFSQLKRIKNELRTTMLQERLTNLSIMCIESDLLQILDFEDIIEDFAQQKSRKKPLLT</sequence>
<organism evidence="2 3">
    <name type="scientific">Aphis craccivora</name>
    <name type="common">Cowpea aphid</name>
    <dbReference type="NCBI Taxonomy" id="307492"/>
    <lineage>
        <taxon>Eukaryota</taxon>
        <taxon>Metazoa</taxon>
        <taxon>Ecdysozoa</taxon>
        <taxon>Arthropoda</taxon>
        <taxon>Hexapoda</taxon>
        <taxon>Insecta</taxon>
        <taxon>Pterygota</taxon>
        <taxon>Neoptera</taxon>
        <taxon>Paraneoptera</taxon>
        <taxon>Hemiptera</taxon>
        <taxon>Sternorrhyncha</taxon>
        <taxon>Aphidomorpha</taxon>
        <taxon>Aphidoidea</taxon>
        <taxon>Aphididae</taxon>
        <taxon>Aphidini</taxon>
        <taxon>Aphis</taxon>
        <taxon>Aphis</taxon>
    </lineage>
</organism>
<comment type="caution">
    <text evidence="2">The sequence shown here is derived from an EMBL/GenBank/DDBJ whole genome shotgun (WGS) entry which is preliminary data.</text>
</comment>
<dbReference type="AlphaFoldDB" id="A0A6G0Z1F4"/>
<dbReference type="GO" id="GO:0046983">
    <property type="term" value="F:protein dimerization activity"/>
    <property type="evidence" value="ECO:0007669"/>
    <property type="project" value="InterPro"/>
</dbReference>
<keyword evidence="3" id="KW-1185">Reference proteome</keyword>
<dbReference type="Proteomes" id="UP000478052">
    <property type="component" value="Unassembled WGS sequence"/>
</dbReference>
<accession>A0A6G0Z1F4</accession>
<evidence type="ECO:0000313" key="2">
    <source>
        <dbReference type="EMBL" id="KAF0764113.1"/>
    </source>
</evidence>
<evidence type="ECO:0000313" key="3">
    <source>
        <dbReference type="Proteomes" id="UP000478052"/>
    </source>
</evidence>
<dbReference type="EMBL" id="VUJU01001716">
    <property type="protein sequence ID" value="KAF0764113.1"/>
    <property type="molecule type" value="Genomic_DNA"/>
</dbReference>
<dbReference type="OrthoDB" id="6623035at2759"/>
<dbReference type="Pfam" id="PF05699">
    <property type="entry name" value="Dimer_Tnp_hAT"/>
    <property type="match status" value="1"/>
</dbReference>
<feature type="domain" description="TTF-type" evidence="1">
    <location>
        <begin position="156"/>
        <end position="248"/>
    </location>
</feature>
<protein>
    <submittedName>
        <fullName evidence="2">Zinc finger MYM-type protein 1-like</fullName>
    </submittedName>
</protein>
<dbReference type="PANTHER" id="PTHR45749:SF23">
    <property type="entry name" value="ZINC FINGER MYM-TYPE PROTEIN 1-LIKE"/>
    <property type="match status" value="1"/>
</dbReference>
<reference evidence="2 3" key="1">
    <citation type="submission" date="2019-08" db="EMBL/GenBank/DDBJ databases">
        <title>Whole genome of Aphis craccivora.</title>
        <authorList>
            <person name="Voronova N.V."/>
            <person name="Shulinski R.S."/>
            <person name="Bandarenka Y.V."/>
            <person name="Zhorov D.G."/>
            <person name="Warner D."/>
        </authorList>
    </citation>
    <scope>NUCLEOTIDE SEQUENCE [LARGE SCALE GENOMIC DNA]</scope>
    <source>
        <strain evidence="2">180601</strain>
        <tissue evidence="2">Whole Body</tissue>
    </source>
</reference>
<proteinExistence type="predicted"/>
<gene>
    <name evidence="2" type="ORF">FWK35_00011926</name>
</gene>
<dbReference type="Pfam" id="PF14291">
    <property type="entry name" value="DUF4371"/>
    <property type="match status" value="1"/>
</dbReference>
<dbReference type="InterPro" id="IPR008906">
    <property type="entry name" value="HATC_C_dom"/>
</dbReference>
<dbReference type="InterPro" id="IPR025398">
    <property type="entry name" value="DUF4371"/>
</dbReference>